<accession>A0A2V1A6N3</accession>
<dbReference type="Gene3D" id="3.30.1360.120">
    <property type="entry name" value="Probable tRNA modification gtpase trme, domain 1"/>
    <property type="match status" value="1"/>
</dbReference>
<evidence type="ECO:0000256" key="2">
    <source>
        <dbReference type="ARBA" id="ARBA00004123"/>
    </source>
</evidence>
<evidence type="ECO:0000313" key="17">
    <source>
        <dbReference type="EMBL" id="PVH13648.1"/>
    </source>
</evidence>
<evidence type="ECO:0000259" key="16">
    <source>
        <dbReference type="Pfam" id="PF22770"/>
    </source>
</evidence>
<dbReference type="InterPro" id="IPR055079">
    <property type="entry name" value="POP1_C"/>
</dbReference>
<evidence type="ECO:0000313" key="18">
    <source>
        <dbReference type="Proteomes" id="UP000244406"/>
    </source>
</evidence>
<evidence type="ECO:0000256" key="6">
    <source>
        <dbReference type="ARBA" id="ARBA00022664"/>
    </source>
</evidence>
<dbReference type="PANTHER" id="PTHR22731:SF3">
    <property type="entry name" value="RIBONUCLEASES P_MRP PROTEIN SUBUNIT POP1"/>
    <property type="match status" value="1"/>
</dbReference>
<dbReference type="GO" id="GO:0001682">
    <property type="term" value="P:tRNA 5'-leader removal"/>
    <property type="evidence" value="ECO:0007669"/>
    <property type="project" value="InterPro"/>
</dbReference>
<dbReference type="EC" id="3.1.3.16" evidence="4"/>
<dbReference type="InterPro" id="IPR027266">
    <property type="entry name" value="TrmE/GcvT-like"/>
</dbReference>
<comment type="catalytic activity">
    <reaction evidence="11">
        <text>O-phospho-L-seryl-[protein] + H2O = L-seryl-[protein] + phosphate</text>
        <dbReference type="Rhea" id="RHEA:20629"/>
        <dbReference type="Rhea" id="RHEA-COMP:9863"/>
        <dbReference type="Rhea" id="RHEA-COMP:11604"/>
        <dbReference type="ChEBI" id="CHEBI:15377"/>
        <dbReference type="ChEBI" id="CHEBI:29999"/>
        <dbReference type="ChEBI" id="CHEBI:43474"/>
        <dbReference type="ChEBI" id="CHEBI:83421"/>
        <dbReference type="EC" id="3.1.3.16"/>
    </reaction>
</comment>
<evidence type="ECO:0000256" key="13">
    <source>
        <dbReference type="ARBA" id="ARBA00072646"/>
    </source>
</evidence>
<dbReference type="RefSeq" id="XP_025334588.1">
    <property type="nucleotide sequence ID" value="XM_025480288.1"/>
</dbReference>
<sequence length="971" mass="110998">MATDTMRICTVCASNNNRSMESHKQLRDAGFDVSSFGTGSSVKLPGPSIDKPNVYEFGTPYERIYQDLISQDYRKMYEANGLISMLDRNRQVKKAPEKWHANAASGKFDLVITCEERCFDSVLEDLMMRMNNKPEEAEEKDVRSVVHVINVDIKDDNENAKIGGKGIVKLVKMIHEYREKEKQRKINEGDEDQYPVIMEDEIMKILAQWQLDHVHLPTLYSLYNSRAIRTEIVDPSFNDGILSIPEFLSSREYEIKAFEHSQLNTKYASSNRVFQSLPRTLRRRTASHNVKRVPKRMRNKALREMQSTINGVPPKEKQPRGRERYRLKQQKKLLLVASKIKKLRGIAAANTGKTIPQRLKELNVQLTDLQRKKLKPLNNIVGAVDNCSTGTLAPKPSGNVKYGSRQKTYTWQPTHIWHAKRFHMMKKWGFQIPFSPNQKCFRATSRAAKQGTVLFDTSYYGEMVIDCVDITGIEAVLSELTKYNSPVPQWLLKGEKAYSGWIFAANQKICPGMVIVHDKSLLLRVHPSVYEQVFNHLVNFAKALKATVTDCRYAIGSLQLTGPTALQILSKTIHLKGAKDTTSSNWLLFSNSNDSALIPEGTTFAFYVEDPRCWKRPITPPQPPRNNRDLLSVIASKQSFIDIDAITGLLQSQRRTDSYKDMFSIKQIGREFDRADPFSQRIQNSSEIPLLITKGANQTWAVLAPWFWIQPLWSKLVQIPGVKTGGLRQEHQINFEQGRPTFPHDFPLLPEGYKHNEALQEAYYIKRSKMPPSKRKPIPMEQGLELAGGDWYFLRKWTFTYPLIEKDFIRKHPFGEFTDARFRKILDRNDVLTVIEAVREEWKSSGKPMKMSELPITWYKKNDPTHKAIVEGTFKPDVSKFPSLPVVQRRVTLTGKGIIRDSARIYEIPEGKAKEPQLEELIGFITTGTFNLSEGNPTGIGFVSAKSKDTKRVLVRNVGCTNSYTARIEAI</sequence>
<dbReference type="GO" id="GO:0031124">
    <property type="term" value="P:mRNA 3'-end processing"/>
    <property type="evidence" value="ECO:0007669"/>
    <property type="project" value="UniProtKB-ARBA"/>
</dbReference>
<dbReference type="SUPFAM" id="SSF103025">
    <property type="entry name" value="Folate-binding domain"/>
    <property type="match status" value="1"/>
</dbReference>
<evidence type="ECO:0000256" key="10">
    <source>
        <dbReference type="ARBA" id="ARBA00023242"/>
    </source>
</evidence>
<dbReference type="GO" id="GO:0008420">
    <property type="term" value="F:RNA polymerase II CTD heptapeptide repeat phosphatase activity"/>
    <property type="evidence" value="ECO:0007669"/>
    <property type="project" value="UniProtKB-ARBA"/>
</dbReference>
<reference evidence="17 18" key="1">
    <citation type="submission" date="2017-12" db="EMBL/GenBank/DDBJ databases">
        <title>Genome Sequence of the Amphotericin B-resistant Candida duobushaemulonii strain, B09383.</title>
        <authorList>
            <person name="Chow N.A."/>
            <person name="Gade L."/>
            <person name="Batra D."/>
            <person name="Rowe L.A."/>
            <person name="Loparev V.N."/>
            <person name="Litvintseva A.P."/>
        </authorList>
    </citation>
    <scope>NUCLEOTIDE SEQUENCE [LARGE SCALE GENOMIC DNA]</scope>
    <source>
        <strain evidence="17 18">B09383</strain>
    </source>
</reference>
<evidence type="ECO:0000259" key="14">
    <source>
        <dbReference type="Pfam" id="PF06978"/>
    </source>
</evidence>
<feature type="domain" description="Pop1 N-terminal" evidence="14">
    <location>
        <begin position="247"/>
        <end position="466"/>
    </location>
</feature>
<evidence type="ECO:0000256" key="4">
    <source>
        <dbReference type="ARBA" id="ARBA00013081"/>
    </source>
</evidence>
<keyword evidence="10" id="KW-0539">Nucleus</keyword>
<dbReference type="Proteomes" id="UP000244406">
    <property type="component" value="Unassembled WGS sequence"/>
</dbReference>
<dbReference type="EMBL" id="PKFP01000001">
    <property type="protein sequence ID" value="PVH13648.1"/>
    <property type="molecule type" value="Genomic_DNA"/>
</dbReference>
<evidence type="ECO:0000256" key="5">
    <source>
        <dbReference type="ARBA" id="ARBA00017215"/>
    </source>
</evidence>
<comment type="catalytic activity">
    <reaction evidence="12">
        <text>O-phospho-L-threonyl-[protein] + H2O = L-threonyl-[protein] + phosphate</text>
        <dbReference type="Rhea" id="RHEA:47004"/>
        <dbReference type="Rhea" id="RHEA-COMP:11060"/>
        <dbReference type="Rhea" id="RHEA-COMP:11605"/>
        <dbReference type="ChEBI" id="CHEBI:15377"/>
        <dbReference type="ChEBI" id="CHEBI:30013"/>
        <dbReference type="ChEBI" id="CHEBI:43474"/>
        <dbReference type="ChEBI" id="CHEBI:61977"/>
        <dbReference type="EC" id="3.1.3.16"/>
    </reaction>
</comment>
<dbReference type="Gene3D" id="3.40.50.2300">
    <property type="match status" value="2"/>
</dbReference>
<dbReference type="Pfam" id="PF04722">
    <property type="entry name" value="Ssu72"/>
    <property type="match status" value="1"/>
</dbReference>
<evidence type="ECO:0000256" key="11">
    <source>
        <dbReference type="ARBA" id="ARBA00047761"/>
    </source>
</evidence>
<dbReference type="InterPro" id="IPR039182">
    <property type="entry name" value="Pop1"/>
</dbReference>
<dbReference type="InterPro" id="IPR006811">
    <property type="entry name" value="RNA_pol_II_suA"/>
</dbReference>
<evidence type="ECO:0000256" key="1">
    <source>
        <dbReference type="ARBA" id="ARBA00002497"/>
    </source>
</evidence>
<evidence type="ECO:0000256" key="8">
    <source>
        <dbReference type="ARBA" id="ARBA00022801"/>
    </source>
</evidence>
<dbReference type="FunFam" id="3.40.50.2300:FF:000039">
    <property type="entry name" value="RNA polymerase II subunit A C-terminal domain phosphatase"/>
    <property type="match status" value="1"/>
</dbReference>
<keyword evidence="18" id="KW-1185">Reference proteome</keyword>
<feature type="domain" description="POPLD" evidence="15">
    <location>
        <begin position="699"/>
        <end position="775"/>
    </location>
</feature>
<keyword evidence="9" id="KW-0904">Protein phosphatase</keyword>
<feature type="domain" description="POP1 C-terminal" evidence="16">
    <location>
        <begin position="917"/>
        <end position="969"/>
    </location>
</feature>
<dbReference type="InterPro" id="IPR012590">
    <property type="entry name" value="POPLD_dom"/>
</dbReference>
<organism evidence="17 18">
    <name type="scientific">Candidozyma duobushaemuli</name>
    <dbReference type="NCBI Taxonomy" id="1231522"/>
    <lineage>
        <taxon>Eukaryota</taxon>
        <taxon>Fungi</taxon>
        <taxon>Dikarya</taxon>
        <taxon>Ascomycota</taxon>
        <taxon>Saccharomycotina</taxon>
        <taxon>Pichiomycetes</taxon>
        <taxon>Metschnikowiaceae</taxon>
        <taxon>Candidozyma</taxon>
    </lineage>
</organism>
<evidence type="ECO:0000256" key="9">
    <source>
        <dbReference type="ARBA" id="ARBA00022912"/>
    </source>
</evidence>
<dbReference type="VEuPathDB" id="FungiDB:CXQ87_001761"/>
<dbReference type="GO" id="GO:0005847">
    <property type="term" value="C:mRNA cleavage and polyadenylation specificity factor complex"/>
    <property type="evidence" value="ECO:0007669"/>
    <property type="project" value="UniProtKB-ARBA"/>
</dbReference>
<name>A0A2V1A6N3_9ASCO</name>
<protein>
    <recommendedName>
        <fullName evidence="5">RNA polymerase II subunit A C-terminal domain phosphatase SSU72</fullName>
        <ecNumber evidence="4">3.1.3.16</ecNumber>
    </recommendedName>
    <alternativeName>
        <fullName evidence="13">RNA polymerase II subunit A C-terminal domain phosphatase ssu72</fullName>
    </alternativeName>
</protein>
<dbReference type="GO" id="GO:0005655">
    <property type="term" value="C:nucleolar ribonuclease P complex"/>
    <property type="evidence" value="ECO:0007669"/>
    <property type="project" value="InterPro"/>
</dbReference>
<dbReference type="AlphaFoldDB" id="A0A2V1A6N3"/>
<dbReference type="GeneID" id="37001761"/>
<keyword evidence="7" id="KW-0819">tRNA processing</keyword>
<comment type="function">
    <text evidence="1">Processively dephosphorylates Ser-5 of the heptad repeats YSPTSPS in the C-terminal domain of the largest RNA polymerase II subunit (RPB1).</text>
</comment>
<dbReference type="InterPro" id="IPR009723">
    <property type="entry name" value="Pop1_N"/>
</dbReference>
<comment type="similarity">
    <text evidence="3">Belongs to the SSU72 phosphatase family.</text>
</comment>
<comment type="caution">
    <text evidence="17">The sequence shown here is derived from an EMBL/GenBank/DDBJ whole genome shotgun (WGS) entry which is preliminary data.</text>
</comment>
<comment type="subcellular location">
    <subcellularLocation>
        <location evidence="2">Nucleus</location>
    </subcellularLocation>
</comment>
<evidence type="ECO:0000256" key="3">
    <source>
        <dbReference type="ARBA" id="ARBA00008978"/>
    </source>
</evidence>
<dbReference type="Pfam" id="PF22770">
    <property type="entry name" value="POP1_C"/>
    <property type="match status" value="1"/>
</dbReference>
<dbReference type="Pfam" id="PF06978">
    <property type="entry name" value="POP1_N"/>
    <property type="match status" value="1"/>
</dbReference>
<dbReference type="PANTHER" id="PTHR22731">
    <property type="entry name" value="RIBONUCLEASES P/MRP PROTEIN SUBUNIT POP1"/>
    <property type="match status" value="1"/>
</dbReference>
<keyword evidence="6" id="KW-0507">mRNA processing</keyword>
<evidence type="ECO:0000259" key="15">
    <source>
        <dbReference type="Pfam" id="PF08170"/>
    </source>
</evidence>
<evidence type="ECO:0000256" key="12">
    <source>
        <dbReference type="ARBA" id="ARBA00048336"/>
    </source>
</evidence>
<dbReference type="GO" id="GO:0000172">
    <property type="term" value="C:ribonuclease MRP complex"/>
    <property type="evidence" value="ECO:0007669"/>
    <property type="project" value="InterPro"/>
</dbReference>
<dbReference type="Pfam" id="PF08170">
    <property type="entry name" value="POPLD"/>
    <property type="match status" value="1"/>
</dbReference>
<evidence type="ECO:0000256" key="7">
    <source>
        <dbReference type="ARBA" id="ARBA00022694"/>
    </source>
</evidence>
<keyword evidence="8" id="KW-0378">Hydrolase</keyword>
<proteinExistence type="inferred from homology"/>
<gene>
    <name evidence="17" type="ORF">CXQ87_001761</name>
</gene>